<sequence>MAGKKVIITGVPGVGKTSVINESMTRLEAEGVPYQNINFGTFMFEVAQREGMVKDRDEMRKLDKNAQKRLQQLASQAIAKIEGNVIIDTHASVKTPAGFLAGLPEWVLRELKPDIIILVETDEDQILKRRLSDATRVRDIEGARAIADHQNFNRAVAAAYATITGCTIKYITNADFLIDRAVEEMMQTLR</sequence>
<comment type="catalytic activity">
    <reaction evidence="1 12">
        <text>AMP + ATP = 2 ADP</text>
        <dbReference type="Rhea" id="RHEA:12973"/>
        <dbReference type="ChEBI" id="CHEBI:30616"/>
        <dbReference type="ChEBI" id="CHEBI:456215"/>
        <dbReference type="ChEBI" id="CHEBI:456216"/>
        <dbReference type="EC" id="2.7.4.3"/>
    </reaction>
</comment>
<dbReference type="HAMAP" id="MF_00234">
    <property type="entry name" value="Adenylate_kinase_AdkA"/>
    <property type="match status" value="1"/>
</dbReference>
<dbReference type="NCBIfam" id="NF003122">
    <property type="entry name" value="PRK04040.1"/>
    <property type="match status" value="1"/>
</dbReference>
<evidence type="ECO:0000256" key="11">
    <source>
        <dbReference type="ARBA" id="ARBA00033336"/>
    </source>
</evidence>
<dbReference type="OrthoDB" id="26198at2157"/>
<dbReference type="Pfam" id="PF13207">
    <property type="entry name" value="AAA_17"/>
    <property type="match status" value="1"/>
</dbReference>
<dbReference type="InterPro" id="IPR027417">
    <property type="entry name" value="P-loop_NTPase"/>
</dbReference>
<gene>
    <name evidence="12" type="primary">adkA</name>
    <name evidence="13" type="ORF">DK846_13580</name>
</gene>
<dbReference type="Proteomes" id="UP000245657">
    <property type="component" value="Unassembled WGS sequence"/>
</dbReference>
<keyword evidence="7 12" id="KW-0808">Transferase</keyword>
<evidence type="ECO:0000256" key="5">
    <source>
        <dbReference type="ARBA" id="ARBA00019926"/>
    </source>
</evidence>
<comment type="caution">
    <text evidence="12">Lacks conserved residue(s) required for the propagation of feature annotation.</text>
</comment>
<reference evidence="13 14" key="1">
    <citation type="submission" date="2018-05" db="EMBL/GenBank/DDBJ databases">
        <title>Draft genome of Methanospirillum lacunae Ki8-1.</title>
        <authorList>
            <person name="Dueholm M.S."/>
            <person name="Nielsen P.H."/>
            <person name="Bakmann L.F."/>
            <person name="Otzen D.E."/>
        </authorList>
    </citation>
    <scope>NUCLEOTIDE SEQUENCE [LARGE SCALE GENOMIC DNA]</scope>
    <source>
        <strain evidence="13 14">Ki8-1</strain>
    </source>
</reference>
<dbReference type="Gene3D" id="3.40.50.300">
    <property type="entry name" value="P-loop containing nucleotide triphosphate hydrolases"/>
    <property type="match status" value="1"/>
</dbReference>
<keyword evidence="10 12" id="KW-0067">ATP-binding</keyword>
<evidence type="ECO:0000313" key="13">
    <source>
        <dbReference type="EMBL" id="PWR71004.1"/>
    </source>
</evidence>
<dbReference type="SUPFAM" id="SSF52540">
    <property type="entry name" value="P-loop containing nucleoside triphosphate hydrolases"/>
    <property type="match status" value="1"/>
</dbReference>
<keyword evidence="6 12" id="KW-0963">Cytoplasm</keyword>
<protein>
    <recommendedName>
        <fullName evidence="5 12">Adenylate kinase</fullName>
        <shortName evidence="12">AK</shortName>
        <ecNumber evidence="4 12">2.7.4.3</ecNumber>
    </recommendedName>
    <alternativeName>
        <fullName evidence="11 12">ATP-AMP transphosphorylase</fullName>
    </alternativeName>
</protein>
<dbReference type="InterPro" id="IPR023477">
    <property type="entry name" value="Adenylate_kinase_AdkA"/>
</dbReference>
<dbReference type="GO" id="GO:0005737">
    <property type="term" value="C:cytoplasm"/>
    <property type="evidence" value="ECO:0007669"/>
    <property type="project" value="UniProtKB-SubCell"/>
</dbReference>
<dbReference type="AlphaFoldDB" id="A0A2V2MRZ1"/>
<evidence type="ECO:0000256" key="3">
    <source>
        <dbReference type="ARBA" id="ARBA00007088"/>
    </source>
</evidence>
<accession>A0A2V2MRZ1</accession>
<evidence type="ECO:0000256" key="10">
    <source>
        <dbReference type="ARBA" id="ARBA00022840"/>
    </source>
</evidence>
<name>A0A2V2MRZ1_9EURY</name>
<keyword evidence="9 12" id="KW-0418">Kinase</keyword>
<evidence type="ECO:0000256" key="6">
    <source>
        <dbReference type="ARBA" id="ARBA00022490"/>
    </source>
</evidence>
<keyword evidence="8 12" id="KW-0547">Nucleotide-binding</keyword>
<dbReference type="GO" id="GO:0005524">
    <property type="term" value="F:ATP binding"/>
    <property type="evidence" value="ECO:0007669"/>
    <property type="project" value="UniProtKB-UniRule"/>
</dbReference>
<dbReference type="EMBL" id="QGMY01000009">
    <property type="protein sequence ID" value="PWR71004.1"/>
    <property type="molecule type" value="Genomic_DNA"/>
</dbReference>
<evidence type="ECO:0000313" key="14">
    <source>
        <dbReference type="Proteomes" id="UP000245657"/>
    </source>
</evidence>
<evidence type="ECO:0000256" key="9">
    <source>
        <dbReference type="ARBA" id="ARBA00022777"/>
    </source>
</evidence>
<evidence type="ECO:0000256" key="8">
    <source>
        <dbReference type="ARBA" id="ARBA00022741"/>
    </source>
</evidence>
<dbReference type="RefSeq" id="WP_109969498.1">
    <property type="nucleotide sequence ID" value="NZ_CP176093.1"/>
</dbReference>
<dbReference type="EC" id="2.7.4.3" evidence="4 12"/>
<evidence type="ECO:0000256" key="7">
    <source>
        <dbReference type="ARBA" id="ARBA00022679"/>
    </source>
</evidence>
<proteinExistence type="inferred from homology"/>
<comment type="similarity">
    <text evidence="3 12">Belongs to the archaeal adenylate kinase family.</text>
</comment>
<evidence type="ECO:0000256" key="12">
    <source>
        <dbReference type="HAMAP-Rule" id="MF_00234"/>
    </source>
</evidence>
<dbReference type="GeneID" id="97547371"/>
<evidence type="ECO:0000256" key="1">
    <source>
        <dbReference type="ARBA" id="ARBA00000582"/>
    </source>
</evidence>
<keyword evidence="14" id="KW-1185">Reference proteome</keyword>
<comment type="subcellular location">
    <subcellularLocation>
        <location evidence="2 12">Cytoplasm</location>
    </subcellularLocation>
</comment>
<organism evidence="13 14">
    <name type="scientific">Methanospirillum lacunae</name>
    <dbReference type="NCBI Taxonomy" id="668570"/>
    <lineage>
        <taxon>Archaea</taxon>
        <taxon>Methanobacteriati</taxon>
        <taxon>Methanobacteriota</taxon>
        <taxon>Stenosarchaea group</taxon>
        <taxon>Methanomicrobia</taxon>
        <taxon>Methanomicrobiales</taxon>
        <taxon>Methanospirillaceae</taxon>
        <taxon>Methanospirillum</taxon>
    </lineage>
</organism>
<evidence type="ECO:0000256" key="4">
    <source>
        <dbReference type="ARBA" id="ARBA00012955"/>
    </source>
</evidence>
<comment type="caution">
    <text evidence="13">The sequence shown here is derived from an EMBL/GenBank/DDBJ whole genome shotgun (WGS) entry which is preliminary data.</text>
</comment>
<evidence type="ECO:0000256" key="2">
    <source>
        <dbReference type="ARBA" id="ARBA00004496"/>
    </source>
</evidence>
<dbReference type="GO" id="GO:0004017">
    <property type="term" value="F:AMP kinase activity"/>
    <property type="evidence" value="ECO:0007669"/>
    <property type="project" value="UniProtKB-UniRule"/>
</dbReference>